<protein>
    <submittedName>
        <fullName evidence="1">Uncharacterized protein</fullName>
    </submittedName>
</protein>
<evidence type="ECO:0000313" key="2">
    <source>
        <dbReference type="Proteomes" id="UP000265520"/>
    </source>
</evidence>
<reference evidence="1 2" key="1">
    <citation type="journal article" date="2018" name="Front. Plant Sci.">
        <title>Red Clover (Trifolium pratense) and Zigzag Clover (T. medium) - A Picture of Genomic Similarities and Differences.</title>
        <authorList>
            <person name="Dluhosova J."/>
            <person name="Istvanek J."/>
            <person name="Nedelnik J."/>
            <person name="Repkova J."/>
        </authorList>
    </citation>
    <scope>NUCLEOTIDE SEQUENCE [LARGE SCALE GENOMIC DNA]</scope>
    <source>
        <strain evidence="2">cv. 10/8</strain>
        <tissue evidence="1">Leaf</tissue>
    </source>
</reference>
<comment type="caution">
    <text evidence="1">The sequence shown here is derived from an EMBL/GenBank/DDBJ whole genome shotgun (WGS) entry which is preliminary data.</text>
</comment>
<dbReference type="EMBL" id="LXQA010795571">
    <property type="protein sequence ID" value="MCI71399.1"/>
    <property type="molecule type" value="Genomic_DNA"/>
</dbReference>
<proteinExistence type="predicted"/>
<dbReference type="AlphaFoldDB" id="A0A392UCZ6"/>
<accession>A0A392UCZ6</accession>
<keyword evidence="2" id="KW-1185">Reference proteome</keyword>
<dbReference type="Proteomes" id="UP000265520">
    <property type="component" value="Unassembled WGS sequence"/>
</dbReference>
<sequence>MANLPQEVKDDLEDPNSR</sequence>
<name>A0A392UCZ6_9FABA</name>
<organism evidence="1 2">
    <name type="scientific">Trifolium medium</name>
    <dbReference type="NCBI Taxonomy" id="97028"/>
    <lineage>
        <taxon>Eukaryota</taxon>
        <taxon>Viridiplantae</taxon>
        <taxon>Streptophyta</taxon>
        <taxon>Embryophyta</taxon>
        <taxon>Tracheophyta</taxon>
        <taxon>Spermatophyta</taxon>
        <taxon>Magnoliopsida</taxon>
        <taxon>eudicotyledons</taxon>
        <taxon>Gunneridae</taxon>
        <taxon>Pentapetalae</taxon>
        <taxon>rosids</taxon>
        <taxon>fabids</taxon>
        <taxon>Fabales</taxon>
        <taxon>Fabaceae</taxon>
        <taxon>Papilionoideae</taxon>
        <taxon>50 kb inversion clade</taxon>
        <taxon>NPAAA clade</taxon>
        <taxon>Hologalegina</taxon>
        <taxon>IRL clade</taxon>
        <taxon>Trifolieae</taxon>
        <taxon>Trifolium</taxon>
    </lineage>
</organism>
<evidence type="ECO:0000313" key="1">
    <source>
        <dbReference type="EMBL" id="MCI71399.1"/>
    </source>
</evidence>